<dbReference type="InterPro" id="IPR029526">
    <property type="entry name" value="PGBD"/>
</dbReference>
<gene>
    <name evidence="2" type="primary">PGBD4</name>
    <name evidence="2" type="ORF">EVAR_81860_1</name>
</gene>
<dbReference type="Proteomes" id="UP000299102">
    <property type="component" value="Unassembled WGS sequence"/>
</dbReference>
<evidence type="ECO:0000313" key="3">
    <source>
        <dbReference type="Proteomes" id="UP000299102"/>
    </source>
</evidence>
<feature type="domain" description="PiggyBac transposable element-derived protein" evidence="1">
    <location>
        <begin position="40"/>
        <end position="134"/>
    </location>
</feature>
<name>A0A4C1ZYW5_EUMVA</name>
<dbReference type="PANTHER" id="PTHR46599:SF3">
    <property type="entry name" value="PIGGYBAC TRANSPOSABLE ELEMENT-DERIVED PROTEIN 4"/>
    <property type="match status" value="1"/>
</dbReference>
<protein>
    <submittedName>
        <fullName evidence="2">PiggyBac transposable element-derived protein 4</fullName>
    </submittedName>
</protein>
<dbReference type="OrthoDB" id="75807at2759"/>
<evidence type="ECO:0000259" key="1">
    <source>
        <dbReference type="Pfam" id="PF13843"/>
    </source>
</evidence>
<dbReference type="PANTHER" id="PTHR46599">
    <property type="entry name" value="PIGGYBAC TRANSPOSABLE ELEMENT-DERIVED PROTEIN 4"/>
    <property type="match status" value="1"/>
</dbReference>
<dbReference type="EMBL" id="BGZK01002297">
    <property type="protein sequence ID" value="GBP92682.1"/>
    <property type="molecule type" value="Genomic_DNA"/>
</dbReference>
<dbReference type="Pfam" id="PF13843">
    <property type="entry name" value="DDE_Tnp_1_7"/>
    <property type="match status" value="1"/>
</dbReference>
<evidence type="ECO:0000313" key="2">
    <source>
        <dbReference type="EMBL" id="GBP92682.1"/>
    </source>
</evidence>
<organism evidence="2 3">
    <name type="scientific">Eumeta variegata</name>
    <name type="common">Bagworm moth</name>
    <name type="synonym">Eumeta japonica</name>
    <dbReference type="NCBI Taxonomy" id="151549"/>
    <lineage>
        <taxon>Eukaryota</taxon>
        <taxon>Metazoa</taxon>
        <taxon>Ecdysozoa</taxon>
        <taxon>Arthropoda</taxon>
        <taxon>Hexapoda</taxon>
        <taxon>Insecta</taxon>
        <taxon>Pterygota</taxon>
        <taxon>Neoptera</taxon>
        <taxon>Endopterygota</taxon>
        <taxon>Lepidoptera</taxon>
        <taxon>Glossata</taxon>
        <taxon>Ditrysia</taxon>
        <taxon>Tineoidea</taxon>
        <taxon>Psychidae</taxon>
        <taxon>Oiketicinae</taxon>
        <taxon>Eumeta</taxon>
    </lineage>
</organism>
<keyword evidence="3" id="KW-1185">Reference proteome</keyword>
<dbReference type="AlphaFoldDB" id="A0A4C1ZYW5"/>
<sequence>MEKVSTIVMKELRLRAAGSEVRDKSVGAKVKKLIHPPVISGTAPNPNNMAKLLTGKTTNSFNFLEDLEHKGHCVTMDNFYNSPALARYLKCPGFYCMGTVRLTRKNIPEDVKKMKKNCEKGTIIARHSGDVIMVLA</sequence>
<comment type="caution">
    <text evidence="2">The sequence shown here is derived from an EMBL/GenBank/DDBJ whole genome shotgun (WGS) entry which is preliminary data.</text>
</comment>
<proteinExistence type="predicted"/>
<accession>A0A4C1ZYW5</accession>
<reference evidence="2 3" key="1">
    <citation type="journal article" date="2019" name="Commun. Biol.">
        <title>The bagworm genome reveals a unique fibroin gene that provides high tensile strength.</title>
        <authorList>
            <person name="Kono N."/>
            <person name="Nakamura H."/>
            <person name="Ohtoshi R."/>
            <person name="Tomita M."/>
            <person name="Numata K."/>
            <person name="Arakawa K."/>
        </authorList>
    </citation>
    <scope>NUCLEOTIDE SEQUENCE [LARGE SCALE GENOMIC DNA]</scope>
</reference>